<dbReference type="AlphaFoldDB" id="A0A9D3WG94"/>
<dbReference type="EMBL" id="JAIQCV010000002">
    <property type="protein sequence ID" value="KAH1122971.1"/>
    <property type="molecule type" value="Genomic_DNA"/>
</dbReference>
<evidence type="ECO:0000313" key="2">
    <source>
        <dbReference type="EMBL" id="KAH1122971.1"/>
    </source>
</evidence>
<dbReference type="GO" id="GO:0003676">
    <property type="term" value="F:nucleic acid binding"/>
    <property type="evidence" value="ECO:0007669"/>
    <property type="project" value="InterPro"/>
</dbReference>
<dbReference type="InterPro" id="IPR036397">
    <property type="entry name" value="RNaseH_sf"/>
</dbReference>
<proteinExistence type="predicted"/>
<dbReference type="Proteomes" id="UP000828251">
    <property type="component" value="Unassembled WGS sequence"/>
</dbReference>
<dbReference type="Pfam" id="PF13456">
    <property type="entry name" value="RVT_3"/>
    <property type="match status" value="1"/>
</dbReference>
<evidence type="ECO:0000313" key="3">
    <source>
        <dbReference type="Proteomes" id="UP000828251"/>
    </source>
</evidence>
<name>A0A9D3WG94_9ROSI</name>
<dbReference type="Gene3D" id="3.30.420.10">
    <property type="entry name" value="Ribonuclease H-like superfamily/Ribonuclease H"/>
    <property type="match status" value="1"/>
</dbReference>
<sequence>MEKAKEDKVGCGGILRDLEGMARGIFSGAAGTNVAEEAEIEAVKITLEVFESTSWKYYNSLVIEVGFVVVFSWCINKGLRPWTLQAIFLEIESTKRKAGSIVFSLADRNGNELAFSLALAGVNRTQLFKAWW</sequence>
<accession>A0A9D3WG94</accession>
<gene>
    <name evidence="2" type="ORF">J1N35_006131</name>
</gene>
<dbReference type="InterPro" id="IPR002156">
    <property type="entry name" value="RNaseH_domain"/>
</dbReference>
<organism evidence="2 3">
    <name type="scientific">Gossypium stocksii</name>
    <dbReference type="NCBI Taxonomy" id="47602"/>
    <lineage>
        <taxon>Eukaryota</taxon>
        <taxon>Viridiplantae</taxon>
        <taxon>Streptophyta</taxon>
        <taxon>Embryophyta</taxon>
        <taxon>Tracheophyta</taxon>
        <taxon>Spermatophyta</taxon>
        <taxon>Magnoliopsida</taxon>
        <taxon>eudicotyledons</taxon>
        <taxon>Gunneridae</taxon>
        <taxon>Pentapetalae</taxon>
        <taxon>rosids</taxon>
        <taxon>malvids</taxon>
        <taxon>Malvales</taxon>
        <taxon>Malvaceae</taxon>
        <taxon>Malvoideae</taxon>
        <taxon>Gossypium</taxon>
    </lineage>
</organism>
<evidence type="ECO:0000259" key="1">
    <source>
        <dbReference type="Pfam" id="PF13456"/>
    </source>
</evidence>
<feature type="domain" description="RNase H type-1" evidence="1">
    <location>
        <begin position="5"/>
        <end position="118"/>
    </location>
</feature>
<comment type="caution">
    <text evidence="2">The sequence shown here is derived from an EMBL/GenBank/DDBJ whole genome shotgun (WGS) entry which is preliminary data.</text>
</comment>
<keyword evidence="3" id="KW-1185">Reference proteome</keyword>
<dbReference type="GO" id="GO:0004523">
    <property type="term" value="F:RNA-DNA hybrid ribonuclease activity"/>
    <property type="evidence" value="ECO:0007669"/>
    <property type="project" value="InterPro"/>
</dbReference>
<reference evidence="2 3" key="1">
    <citation type="journal article" date="2021" name="Plant Biotechnol. J.">
        <title>Multi-omics assisted identification of the key and species-specific regulatory components of drought-tolerant mechanisms in Gossypium stocksii.</title>
        <authorList>
            <person name="Yu D."/>
            <person name="Ke L."/>
            <person name="Zhang D."/>
            <person name="Wu Y."/>
            <person name="Sun Y."/>
            <person name="Mei J."/>
            <person name="Sun J."/>
            <person name="Sun Y."/>
        </authorList>
    </citation>
    <scope>NUCLEOTIDE SEQUENCE [LARGE SCALE GENOMIC DNA]</scope>
    <source>
        <strain evidence="3">cv. E1</strain>
        <tissue evidence="2">Leaf</tissue>
    </source>
</reference>
<protein>
    <recommendedName>
        <fullName evidence="1">RNase H type-1 domain-containing protein</fullName>
    </recommendedName>
</protein>